<dbReference type="EMBL" id="BMAT01010424">
    <property type="protein sequence ID" value="GFS26582.1"/>
    <property type="molecule type" value="Genomic_DNA"/>
</dbReference>
<dbReference type="GO" id="GO:0005829">
    <property type="term" value="C:cytosol"/>
    <property type="evidence" value="ECO:0007669"/>
    <property type="project" value="TreeGrafter"/>
</dbReference>
<dbReference type="AlphaFoldDB" id="A0AAV4JUY2"/>
<dbReference type="PANTHER" id="PTHR13255">
    <property type="entry name" value="ATAXIN-10"/>
    <property type="match status" value="1"/>
</dbReference>
<evidence type="ECO:0000313" key="1">
    <source>
        <dbReference type="EMBL" id="GFS26582.1"/>
    </source>
</evidence>
<dbReference type="InterPro" id="IPR016024">
    <property type="entry name" value="ARM-type_fold"/>
</dbReference>
<dbReference type="SUPFAM" id="SSF48371">
    <property type="entry name" value="ARM repeat"/>
    <property type="match status" value="1"/>
</dbReference>
<protein>
    <submittedName>
        <fullName evidence="1">Ataxin-10</fullName>
    </submittedName>
</protein>
<organism evidence="1 2">
    <name type="scientific">Elysia marginata</name>
    <dbReference type="NCBI Taxonomy" id="1093978"/>
    <lineage>
        <taxon>Eukaryota</taxon>
        <taxon>Metazoa</taxon>
        <taxon>Spiralia</taxon>
        <taxon>Lophotrochozoa</taxon>
        <taxon>Mollusca</taxon>
        <taxon>Gastropoda</taxon>
        <taxon>Heterobranchia</taxon>
        <taxon>Euthyneura</taxon>
        <taxon>Panpulmonata</taxon>
        <taxon>Sacoglossa</taxon>
        <taxon>Placobranchoidea</taxon>
        <taxon>Plakobranchidae</taxon>
        <taxon>Elysia</taxon>
    </lineage>
</organism>
<gene>
    <name evidence="1" type="ORF">ElyMa_005219200</name>
</gene>
<comment type="caution">
    <text evidence="1">The sequence shown here is derived from an EMBL/GenBank/DDBJ whole genome shotgun (WGS) entry which is preliminary data.</text>
</comment>
<reference evidence="1 2" key="1">
    <citation type="journal article" date="2021" name="Elife">
        <title>Chloroplast acquisition without the gene transfer in kleptoplastic sea slugs, Plakobranchus ocellatus.</title>
        <authorList>
            <person name="Maeda T."/>
            <person name="Takahashi S."/>
            <person name="Yoshida T."/>
            <person name="Shimamura S."/>
            <person name="Takaki Y."/>
            <person name="Nagai Y."/>
            <person name="Toyoda A."/>
            <person name="Suzuki Y."/>
            <person name="Arimoto A."/>
            <person name="Ishii H."/>
            <person name="Satoh N."/>
            <person name="Nishiyama T."/>
            <person name="Hasebe M."/>
            <person name="Maruyama T."/>
            <person name="Minagawa J."/>
            <person name="Obokata J."/>
            <person name="Shigenobu S."/>
        </authorList>
    </citation>
    <scope>NUCLEOTIDE SEQUENCE [LARGE SCALE GENOMIC DNA]</scope>
</reference>
<sequence>MDNINKVLETCASLCFSNDWDSAKNQFQKLLADEPCLRQVVPSTFLQSFDKSLQAIVSAISQQDSSFPTNIASCASECFRCLRQSCALNSEIQSNLNSYASLLNNAKTVMEKVIASHPDTDQENILKCVAQFLGNACVSNSENQRHVWNTFLHLFRPMLLHPDSKVCDYTCMVVHTCLTVVARDDQDLLTSDVAQDIVLASIQATAQRDIEWGSVSVMYLSLFHVC</sequence>
<accession>A0AAV4JUY2</accession>
<keyword evidence="2" id="KW-1185">Reference proteome</keyword>
<dbReference type="InterPro" id="IPR051374">
    <property type="entry name" value="Ataxin-10/CTR86_families"/>
</dbReference>
<proteinExistence type="predicted"/>
<name>A0AAV4JUY2_9GAST</name>
<evidence type="ECO:0000313" key="2">
    <source>
        <dbReference type="Proteomes" id="UP000762676"/>
    </source>
</evidence>
<dbReference type="GO" id="GO:0031175">
    <property type="term" value="P:neuron projection development"/>
    <property type="evidence" value="ECO:0007669"/>
    <property type="project" value="TreeGrafter"/>
</dbReference>
<dbReference type="PANTHER" id="PTHR13255:SF0">
    <property type="entry name" value="ATAXIN-10"/>
    <property type="match status" value="1"/>
</dbReference>
<dbReference type="Proteomes" id="UP000762676">
    <property type="component" value="Unassembled WGS sequence"/>
</dbReference>